<dbReference type="Pfam" id="PF04235">
    <property type="entry name" value="DUF418"/>
    <property type="match status" value="1"/>
</dbReference>
<dbReference type="InterPro" id="IPR007349">
    <property type="entry name" value="DUF418"/>
</dbReference>
<feature type="transmembrane region" description="Helical" evidence="1">
    <location>
        <begin position="28"/>
        <end position="47"/>
    </location>
</feature>
<evidence type="ECO:0000256" key="1">
    <source>
        <dbReference type="SAM" id="Phobius"/>
    </source>
</evidence>
<feature type="transmembrane region" description="Helical" evidence="1">
    <location>
        <begin position="256"/>
        <end position="275"/>
    </location>
</feature>
<feature type="transmembrane region" description="Helical" evidence="1">
    <location>
        <begin position="133"/>
        <end position="149"/>
    </location>
</feature>
<dbReference type="PANTHER" id="PTHR30590">
    <property type="entry name" value="INNER MEMBRANE PROTEIN"/>
    <property type="match status" value="1"/>
</dbReference>
<accession>A0A3A9YDN7</accession>
<feature type="transmembrane region" description="Helical" evidence="1">
    <location>
        <begin position="366"/>
        <end position="386"/>
    </location>
</feature>
<name>A0A3A9YDN7_9ACTN</name>
<gene>
    <name evidence="3" type="ORF">D7044_03620</name>
</gene>
<feature type="transmembrane region" description="Helical" evidence="1">
    <location>
        <begin position="216"/>
        <end position="235"/>
    </location>
</feature>
<keyword evidence="1" id="KW-0812">Transmembrane</keyword>
<proteinExistence type="predicted"/>
<feature type="transmembrane region" description="Helical" evidence="1">
    <location>
        <begin position="161"/>
        <end position="181"/>
    </location>
</feature>
<dbReference type="PANTHER" id="PTHR30590:SF2">
    <property type="entry name" value="INNER MEMBRANE PROTEIN"/>
    <property type="match status" value="1"/>
</dbReference>
<dbReference type="RefSeq" id="WP_120687975.1">
    <property type="nucleotide sequence ID" value="NZ_RAZT01000002.1"/>
</dbReference>
<dbReference type="Proteomes" id="UP000275865">
    <property type="component" value="Unassembled WGS sequence"/>
</dbReference>
<dbReference type="AlphaFoldDB" id="A0A3A9YDN7"/>
<keyword evidence="1" id="KW-1133">Transmembrane helix</keyword>
<dbReference type="InterPro" id="IPR052529">
    <property type="entry name" value="Bact_Transport_Assoc"/>
</dbReference>
<reference evidence="3 4" key="1">
    <citation type="submission" date="2018-09" db="EMBL/GenBank/DDBJ databases">
        <title>Micromonospora sp. nov. MS1-9, isolated from a root of Musa sp.</title>
        <authorList>
            <person name="Kuncharoen N."/>
            <person name="Kudo T."/>
            <person name="Ohkuma M."/>
            <person name="Yuki M."/>
            <person name="Tanasupawat S."/>
        </authorList>
    </citation>
    <scope>NUCLEOTIDE SEQUENCE [LARGE SCALE GENOMIC DNA]</scope>
    <source>
        <strain evidence="3 4">MS1-9</strain>
    </source>
</reference>
<feature type="transmembrane region" description="Helical" evidence="1">
    <location>
        <begin position="109"/>
        <end position="127"/>
    </location>
</feature>
<sequence length="408" mass="43226">MTLDVQARTGERAAPPVSGGRRILAPDLARGAMLLLIALANATGVFLASTPGVDPTPHGPERVWNVFLFLFVHARALPLFALMFGYGLVQFARHQDEAGRPPGKVRALLLRRNAWLFAFGLAHGVLLYSGDVLGAYGLIGIAFTVLLLRRGDRVHRLAPGYLILAALYVLGLAALVLHGLATGSGGAAGVPTSDFPSVTEPSYGASLAARVGERPATVLSMLPMILFIWIGAWAARRRLLDEPAKHRRLLRRGATVGLTVAVLGGLPMGLLAAGFLHADADTAGYAKMLYETAGFFGGIGYGCLFGLLALRVSSWSAASRRQLPVTALAALGRRSLSGYLVQSVAWLVLASPYALALGDRLGSPTFVAAGSALLVWLGTLVGAYLMHRRARRGPAEVLLRRLAYGRRG</sequence>
<feature type="transmembrane region" description="Helical" evidence="1">
    <location>
        <begin position="295"/>
        <end position="315"/>
    </location>
</feature>
<evidence type="ECO:0000259" key="2">
    <source>
        <dbReference type="Pfam" id="PF04235"/>
    </source>
</evidence>
<evidence type="ECO:0000313" key="3">
    <source>
        <dbReference type="EMBL" id="RKN35278.1"/>
    </source>
</evidence>
<keyword evidence="1" id="KW-0472">Membrane</keyword>
<protein>
    <submittedName>
        <fullName evidence="3">DUF418 domain-containing protein</fullName>
    </submittedName>
</protein>
<evidence type="ECO:0000313" key="4">
    <source>
        <dbReference type="Proteomes" id="UP000275865"/>
    </source>
</evidence>
<feature type="transmembrane region" description="Helical" evidence="1">
    <location>
        <begin position="336"/>
        <end position="354"/>
    </location>
</feature>
<comment type="caution">
    <text evidence="3">The sequence shown here is derived from an EMBL/GenBank/DDBJ whole genome shotgun (WGS) entry which is preliminary data.</text>
</comment>
<organism evidence="3 4">
    <name type="scientific">Micromonospora musae</name>
    <dbReference type="NCBI Taxonomy" id="1894970"/>
    <lineage>
        <taxon>Bacteria</taxon>
        <taxon>Bacillati</taxon>
        <taxon>Actinomycetota</taxon>
        <taxon>Actinomycetes</taxon>
        <taxon>Micromonosporales</taxon>
        <taxon>Micromonosporaceae</taxon>
        <taxon>Micromonospora</taxon>
    </lineage>
</organism>
<dbReference type="EMBL" id="RAZT01000002">
    <property type="protein sequence ID" value="RKN35278.1"/>
    <property type="molecule type" value="Genomic_DNA"/>
</dbReference>
<feature type="transmembrane region" description="Helical" evidence="1">
    <location>
        <begin position="67"/>
        <end position="89"/>
    </location>
</feature>
<feature type="domain" description="DUF418" evidence="2">
    <location>
        <begin position="234"/>
        <end position="405"/>
    </location>
</feature>